<dbReference type="Proteomes" id="UP001642540">
    <property type="component" value="Unassembled WGS sequence"/>
</dbReference>
<feature type="compositionally biased region" description="Polar residues" evidence="1">
    <location>
        <begin position="27"/>
        <end position="50"/>
    </location>
</feature>
<feature type="transmembrane region" description="Helical" evidence="2">
    <location>
        <begin position="162"/>
        <end position="184"/>
    </location>
</feature>
<reference evidence="3 4" key="1">
    <citation type="submission" date="2024-08" db="EMBL/GenBank/DDBJ databases">
        <authorList>
            <person name="Cucini C."/>
            <person name="Frati F."/>
        </authorList>
    </citation>
    <scope>NUCLEOTIDE SEQUENCE [LARGE SCALE GENOMIC DNA]</scope>
</reference>
<proteinExistence type="predicted"/>
<name>A0ABP1SA59_9HEXA</name>
<dbReference type="EMBL" id="CAXLJM020000166">
    <property type="protein sequence ID" value="CAL8147973.1"/>
    <property type="molecule type" value="Genomic_DNA"/>
</dbReference>
<organism evidence="3 4">
    <name type="scientific">Orchesella dallaii</name>
    <dbReference type="NCBI Taxonomy" id="48710"/>
    <lineage>
        <taxon>Eukaryota</taxon>
        <taxon>Metazoa</taxon>
        <taxon>Ecdysozoa</taxon>
        <taxon>Arthropoda</taxon>
        <taxon>Hexapoda</taxon>
        <taxon>Collembola</taxon>
        <taxon>Entomobryomorpha</taxon>
        <taxon>Entomobryoidea</taxon>
        <taxon>Orchesellidae</taxon>
        <taxon>Orchesellinae</taxon>
        <taxon>Orchesella</taxon>
    </lineage>
</organism>
<comment type="caution">
    <text evidence="3">The sequence shown here is derived from an EMBL/GenBank/DDBJ whole genome shotgun (WGS) entry which is preliminary data.</text>
</comment>
<sequence>MLNSLQSMFGKPHRVKPSHGESCMTLGASQPKSDTPFSQAPQELSITVSTSDDRNEDSGSDITHDSHDHDEQAEELRSNEMLTNPNDVGKEKASLAGLEMLLRMDYYLGLSPFRLSTQGKVVSCCGSKVMYWLMNILAMLQVFISVRYYANLLDKDIRRKDDIFLCIGIGQHVANGLLQFHYFYLLWNYQETMSKIIRKLKHSTWAPDLQQPLVYHPL</sequence>
<accession>A0ABP1SA59</accession>
<gene>
    <name evidence="3" type="ORF">ODALV1_LOCUS31285</name>
</gene>
<keyword evidence="2" id="KW-1133">Transmembrane helix</keyword>
<evidence type="ECO:0000256" key="2">
    <source>
        <dbReference type="SAM" id="Phobius"/>
    </source>
</evidence>
<evidence type="ECO:0000313" key="3">
    <source>
        <dbReference type="EMBL" id="CAL8147973.1"/>
    </source>
</evidence>
<evidence type="ECO:0000256" key="1">
    <source>
        <dbReference type="SAM" id="MobiDB-lite"/>
    </source>
</evidence>
<feature type="compositionally biased region" description="Basic and acidic residues" evidence="1">
    <location>
        <begin position="51"/>
        <end position="78"/>
    </location>
</feature>
<keyword evidence="2" id="KW-0472">Membrane</keyword>
<keyword evidence="2" id="KW-0812">Transmembrane</keyword>
<evidence type="ECO:0000313" key="4">
    <source>
        <dbReference type="Proteomes" id="UP001642540"/>
    </source>
</evidence>
<keyword evidence="4" id="KW-1185">Reference proteome</keyword>
<feature type="transmembrane region" description="Helical" evidence="2">
    <location>
        <begin position="129"/>
        <end position="150"/>
    </location>
</feature>
<protein>
    <submittedName>
        <fullName evidence="3">Uncharacterized protein</fullName>
    </submittedName>
</protein>
<feature type="region of interest" description="Disordered" evidence="1">
    <location>
        <begin position="1"/>
        <end position="88"/>
    </location>
</feature>